<reference evidence="3 4" key="1">
    <citation type="submission" date="2024-05" db="EMBL/GenBank/DDBJ databases">
        <title>Culex pipiens pipiens assembly and annotation.</title>
        <authorList>
            <person name="Alout H."/>
            <person name="Durand T."/>
        </authorList>
    </citation>
    <scope>NUCLEOTIDE SEQUENCE [LARGE SCALE GENOMIC DNA]</scope>
    <source>
        <strain evidence="3">HA-2024</strain>
        <tissue evidence="3">Whole body</tissue>
    </source>
</reference>
<keyword evidence="4" id="KW-1185">Reference proteome</keyword>
<accession>A0ABD1CVR0</accession>
<feature type="signal peptide" evidence="2">
    <location>
        <begin position="1"/>
        <end position="21"/>
    </location>
</feature>
<dbReference type="AlphaFoldDB" id="A0ABD1CVR0"/>
<gene>
    <name evidence="3" type="ORF">pipiens_014137</name>
</gene>
<dbReference type="EMBL" id="JBEHCU010009087">
    <property type="protein sequence ID" value="KAL1380512.1"/>
    <property type="molecule type" value="Genomic_DNA"/>
</dbReference>
<proteinExistence type="predicted"/>
<evidence type="ECO:0000256" key="1">
    <source>
        <dbReference type="SAM" id="MobiDB-lite"/>
    </source>
</evidence>
<sequence length="84" mass="8566">MTRHLTLLLIVAVACAALADAKPINLDHTISSSAHGDHREISTGPAGQVASTVESKNQEGSANVDSNVKSHGCQYIGCGASIAP</sequence>
<feature type="chain" id="PRO_5044760146" evidence="2">
    <location>
        <begin position="22"/>
        <end position="84"/>
    </location>
</feature>
<feature type="compositionally biased region" description="Polar residues" evidence="1">
    <location>
        <begin position="49"/>
        <end position="65"/>
    </location>
</feature>
<protein>
    <submittedName>
        <fullName evidence="3">Uncharacterized protein</fullName>
    </submittedName>
</protein>
<evidence type="ECO:0000313" key="3">
    <source>
        <dbReference type="EMBL" id="KAL1380512.1"/>
    </source>
</evidence>
<comment type="caution">
    <text evidence="3">The sequence shown here is derived from an EMBL/GenBank/DDBJ whole genome shotgun (WGS) entry which is preliminary data.</text>
</comment>
<evidence type="ECO:0000313" key="4">
    <source>
        <dbReference type="Proteomes" id="UP001562425"/>
    </source>
</evidence>
<organism evidence="3 4">
    <name type="scientific">Culex pipiens pipiens</name>
    <name type="common">Northern house mosquito</name>
    <dbReference type="NCBI Taxonomy" id="38569"/>
    <lineage>
        <taxon>Eukaryota</taxon>
        <taxon>Metazoa</taxon>
        <taxon>Ecdysozoa</taxon>
        <taxon>Arthropoda</taxon>
        <taxon>Hexapoda</taxon>
        <taxon>Insecta</taxon>
        <taxon>Pterygota</taxon>
        <taxon>Neoptera</taxon>
        <taxon>Endopterygota</taxon>
        <taxon>Diptera</taxon>
        <taxon>Nematocera</taxon>
        <taxon>Culicoidea</taxon>
        <taxon>Culicidae</taxon>
        <taxon>Culicinae</taxon>
        <taxon>Culicini</taxon>
        <taxon>Culex</taxon>
        <taxon>Culex</taxon>
    </lineage>
</organism>
<dbReference type="Proteomes" id="UP001562425">
    <property type="component" value="Unassembled WGS sequence"/>
</dbReference>
<dbReference type="PROSITE" id="PS51257">
    <property type="entry name" value="PROKAR_LIPOPROTEIN"/>
    <property type="match status" value="1"/>
</dbReference>
<name>A0ABD1CVR0_CULPP</name>
<feature type="region of interest" description="Disordered" evidence="1">
    <location>
        <begin position="28"/>
        <end position="65"/>
    </location>
</feature>
<keyword evidence="2" id="KW-0732">Signal</keyword>
<evidence type="ECO:0000256" key="2">
    <source>
        <dbReference type="SAM" id="SignalP"/>
    </source>
</evidence>